<feature type="coiled-coil region" evidence="7">
    <location>
        <begin position="543"/>
        <end position="584"/>
    </location>
</feature>
<dbReference type="GO" id="GO:0051231">
    <property type="term" value="P:spindle elongation"/>
    <property type="evidence" value="ECO:0007669"/>
    <property type="project" value="TreeGrafter"/>
</dbReference>
<dbReference type="GO" id="GO:0005875">
    <property type="term" value="C:microtubule associated complex"/>
    <property type="evidence" value="ECO:0007669"/>
    <property type="project" value="TreeGrafter"/>
</dbReference>
<keyword evidence="2" id="KW-0963">Cytoplasm</keyword>
<keyword evidence="11" id="KW-1185">Reference proteome</keyword>
<feature type="coiled-coil region" evidence="7">
    <location>
        <begin position="925"/>
        <end position="966"/>
    </location>
</feature>
<evidence type="ECO:0000259" key="9">
    <source>
        <dbReference type="PROSITE" id="PS50067"/>
    </source>
</evidence>
<evidence type="ECO:0000256" key="5">
    <source>
        <dbReference type="ARBA" id="ARBA00023054"/>
    </source>
</evidence>
<dbReference type="GO" id="GO:0007018">
    <property type="term" value="P:microtubule-based movement"/>
    <property type="evidence" value="ECO:0007669"/>
    <property type="project" value="InterPro"/>
</dbReference>
<feature type="compositionally biased region" description="Polar residues" evidence="8">
    <location>
        <begin position="856"/>
        <end position="869"/>
    </location>
</feature>
<feature type="compositionally biased region" description="Low complexity" evidence="8">
    <location>
        <begin position="881"/>
        <end position="902"/>
    </location>
</feature>
<protein>
    <recommendedName>
        <fullName evidence="9">Kinesin motor domain-containing protein</fullName>
    </recommendedName>
</protein>
<feature type="compositionally biased region" description="Polar residues" evidence="8">
    <location>
        <begin position="1517"/>
        <end position="1526"/>
    </location>
</feature>
<dbReference type="PANTHER" id="PTHR47969:SF15">
    <property type="entry name" value="CHROMOSOME-ASSOCIATED KINESIN KIF4A-RELATED"/>
    <property type="match status" value="1"/>
</dbReference>
<dbReference type="InterPro" id="IPR027640">
    <property type="entry name" value="Kinesin-like_fam"/>
</dbReference>
<feature type="region of interest" description="Disordered" evidence="8">
    <location>
        <begin position="467"/>
        <end position="489"/>
    </location>
</feature>
<keyword evidence="4 6" id="KW-0067">ATP-binding</keyword>
<evidence type="ECO:0000256" key="7">
    <source>
        <dbReference type="SAM" id="Coils"/>
    </source>
</evidence>
<feature type="domain" description="Kinesin motor" evidence="9">
    <location>
        <begin position="42"/>
        <end position="434"/>
    </location>
</feature>
<dbReference type="GO" id="GO:0003777">
    <property type="term" value="F:microtubule motor activity"/>
    <property type="evidence" value="ECO:0007669"/>
    <property type="project" value="InterPro"/>
</dbReference>
<feature type="binding site" evidence="6">
    <location>
        <begin position="129"/>
        <end position="136"/>
    </location>
    <ligand>
        <name>ATP</name>
        <dbReference type="ChEBI" id="CHEBI:30616"/>
    </ligand>
</feature>
<feature type="region of interest" description="Disordered" evidence="8">
    <location>
        <begin position="843"/>
        <end position="923"/>
    </location>
</feature>
<feature type="compositionally biased region" description="Basic residues" evidence="8">
    <location>
        <begin position="1714"/>
        <end position="1725"/>
    </location>
</feature>
<dbReference type="Gene3D" id="3.40.850.10">
    <property type="entry name" value="Kinesin motor domain"/>
    <property type="match status" value="1"/>
</dbReference>
<comment type="similarity">
    <text evidence="6">Belongs to the TRAFAC class myosin-kinesin ATPase superfamily. Kinesin family.</text>
</comment>
<dbReference type="InterPro" id="IPR027417">
    <property type="entry name" value="P-loop_NTPase"/>
</dbReference>
<comment type="subcellular location">
    <subcellularLocation>
        <location evidence="1">Cytoplasm</location>
    </subcellularLocation>
</comment>
<evidence type="ECO:0000313" key="11">
    <source>
        <dbReference type="Proteomes" id="UP000606974"/>
    </source>
</evidence>
<dbReference type="InterPro" id="IPR036961">
    <property type="entry name" value="Kinesin_motor_dom_sf"/>
</dbReference>
<feature type="region of interest" description="Disordered" evidence="8">
    <location>
        <begin position="1"/>
        <end position="42"/>
    </location>
</feature>
<evidence type="ECO:0000256" key="6">
    <source>
        <dbReference type="PROSITE-ProRule" id="PRU00283"/>
    </source>
</evidence>
<evidence type="ECO:0000313" key="10">
    <source>
        <dbReference type="EMBL" id="KAF7512179.1"/>
    </source>
</evidence>
<feature type="coiled-coil region" evidence="7">
    <location>
        <begin position="1028"/>
        <end position="1062"/>
    </location>
</feature>
<feature type="region of interest" description="Disordered" evidence="8">
    <location>
        <begin position="1706"/>
        <end position="1725"/>
    </location>
</feature>
<organism evidence="10 11">
    <name type="scientific">Endocarpon pusillum</name>
    <dbReference type="NCBI Taxonomy" id="364733"/>
    <lineage>
        <taxon>Eukaryota</taxon>
        <taxon>Fungi</taxon>
        <taxon>Dikarya</taxon>
        <taxon>Ascomycota</taxon>
        <taxon>Pezizomycotina</taxon>
        <taxon>Eurotiomycetes</taxon>
        <taxon>Chaetothyriomycetidae</taxon>
        <taxon>Verrucariales</taxon>
        <taxon>Verrucariaceae</taxon>
        <taxon>Endocarpon</taxon>
    </lineage>
</organism>
<dbReference type="GO" id="GO:0005737">
    <property type="term" value="C:cytoplasm"/>
    <property type="evidence" value="ECO:0007669"/>
    <property type="project" value="UniProtKB-SubCell"/>
</dbReference>
<reference evidence="10" key="1">
    <citation type="submission" date="2020-02" db="EMBL/GenBank/DDBJ databases">
        <authorList>
            <person name="Palmer J.M."/>
        </authorList>
    </citation>
    <scope>NUCLEOTIDE SEQUENCE</scope>
    <source>
        <strain evidence="10">EPUS1.4</strain>
        <tissue evidence="10">Thallus</tissue>
    </source>
</reference>
<evidence type="ECO:0000256" key="4">
    <source>
        <dbReference type="ARBA" id="ARBA00022840"/>
    </source>
</evidence>
<proteinExistence type="inferred from homology"/>
<dbReference type="PROSITE" id="PS00411">
    <property type="entry name" value="KINESIN_MOTOR_1"/>
    <property type="match status" value="1"/>
</dbReference>
<feature type="region of interest" description="Disordered" evidence="8">
    <location>
        <begin position="1587"/>
        <end position="1613"/>
    </location>
</feature>
<dbReference type="InterPro" id="IPR019821">
    <property type="entry name" value="Kinesin_motor_CS"/>
</dbReference>
<dbReference type="Pfam" id="PF00225">
    <property type="entry name" value="Kinesin"/>
    <property type="match status" value="1"/>
</dbReference>
<dbReference type="GO" id="GO:0008017">
    <property type="term" value="F:microtubule binding"/>
    <property type="evidence" value="ECO:0007669"/>
    <property type="project" value="InterPro"/>
</dbReference>
<dbReference type="GO" id="GO:0005524">
    <property type="term" value="F:ATP binding"/>
    <property type="evidence" value="ECO:0007669"/>
    <property type="project" value="UniProtKB-UniRule"/>
</dbReference>
<feature type="region of interest" description="Disordered" evidence="8">
    <location>
        <begin position="1673"/>
        <end position="1700"/>
    </location>
</feature>
<comment type="caution">
    <text evidence="10">The sequence shown here is derived from an EMBL/GenBank/DDBJ whole genome shotgun (WGS) entry which is preliminary data.</text>
</comment>
<dbReference type="InterPro" id="IPR001752">
    <property type="entry name" value="Kinesin_motor_dom"/>
</dbReference>
<feature type="coiled-coil region" evidence="7">
    <location>
        <begin position="655"/>
        <end position="696"/>
    </location>
</feature>
<dbReference type="SMART" id="SM00129">
    <property type="entry name" value="KISc"/>
    <property type="match status" value="1"/>
</dbReference>
<feature type="region of interest" description="Disordered" evidence="8">
    <location>
        <begin position="520"/>
        <end position="543"/>
    </location>
</feature>
<dbReference type="GO" id="GO:0007052">
    <property type="term" value="P:mitotic spindle organization"/>
    <property type="evidence" value="ECO:0007669"/>
    <property type="project" value="TreeGrafter"/>
</dbReference>
<dbReference type="Proteomes" id="UP000606974">
    <property type="component" value="Unassembled WGS sequence"/>
</dbReference>
<evidence type="ECO:0000256" key="3">
    <source>
        <dbReference type="ARBA" id="ARBA00022741"/>
    </source>
</evidence>
<gene>
    <name evidence="10" type="ORF">GJ744_002341</name>
</gene>
<dbReference type="PANTHER" id="PTHR47969">
    <property type="entry name" value="CHROMOSOME-ASSOCIATED KINESIN KIF4A-RELATED"/>
    <property type="match status" value="1"/>
</dbReference>
<evidence type="ECO:0000256" key="8">
    <source>
        <dbReference type="SAM" id="MobiDB-lite"/>
    </source>
</evidence>
<dbReference type="PRINTS" id="PR00380">
    <property type="entry name" value="KINESINHEAVY"/>
</dbReference>
<feature type="region of interest" description="Disordered" evidence="8">
    <location>
        <begin position="1506"/>
        <end position="1562"/>
    </location>
</feature>
<feature type="coiled-coil region" evidence="7">
    <location>
        <begin position="1221"/>
        <end position="1255"/>
    </location>
</feature>
<feature type="coiled-coil region" evidence="7">
    <location>
        <begin position="1313"/>
        <end position="1351"/>
    </location>
</feature>
<keyword evidence="5 7" id="KW-0175">Coiled coil</keyword>
<feature type="compositionally biased region" description="Basic and acidic residues" evidence="8">
    <location>
        <begin position="471"/>
        <end position="489"/>
    </location>
</feature>
<accession>A0A8H7ARF8</accession>
<dbReference type="SUPFAM" id="SSF52540">
    <property type="entry name" value="P-loop containing nucleoside triphosphate hydrolases"/>
    <property type="match status" value="1"/>
</dbReference>
<feature type="compositionally biased region" description="Polar residues" evidence="8">
    <location>
        <begin position="1538"/>
        <end position="1551"/>
    </location>
</feature>
<evidence type="ECO:0000256" key="2">
    <source>
        <dbReference type="ARBA" id="ARBA00022490"/>
    </source>
</evidence>
<keyword evidence="3 6" id="KW-0547">Nucleotide-binding</keyword>
<dbReference type="PROSITE" id="PS50067">
    <property type="entry name" value="KINESIN_MOTOR_2"/>
    <property type="match status" value="1"/>
</dbReference>
<name>A0A8H7ARF8_9EURO</name>
<evidence type="ECO:0000256" key="1">
    <source>
        <dbReference type="ARBA" id="ARBA00004496"/>
    </source>
</evidence>
<dbReference type="EMBL" id="JAACFV010000014">
    <property type="protein sequence ID" value="KAF7512179.1"/>
    <property type="molecule type" value="Genomic_DNA"/>
</dbReference>
<sequence length="1725" mass="193062">MMMSPPGSPDSVSRQRPQSLMYRPERNKEGGSGSSDEEEKTSVKVVVRIRPPLKPGDPGFELIPQRFQRSMVQSTTPTSLGVESSQGRKLFVFDHVFGEEVNQRGIWSYLQDSVTSFVQGYNVSILAYGQSGSGKSYTMGTSGPSEQNDPHVMGVIPRAASHLFEVLNSIAPSSRQNSGLKIPTRYSLASMNGAQQNFAKADSDKKWQMTATYVEIYNEQLRDLLLPDSTPLHERATVTIREDPRGRIILTGLYQVEINSVEELLSALNHGSAIRQTDATAINAESSRSHAVFSLNLIQRKPRAAITSSKEKHMSMPTEAMVNGEPSVTVDSKLHFVDLAGSERLKNTGATGDRAREGISINAGLASLGKVISQLSSRQAGSHVSYRDSKLTRLLQDSLGGNAITYMIACVTPAEFHLSETLNTVQYAQRARAIQIKPRIQQVNDDSDKQAVIDRLRAEVAFLRQQIHSSEGSERRNANPQERMVRPSDREVELQNQLLDVQEGYTALSQRHAKVISKLAKPGDSSEDPNMNHIPGESSVDRLKRSRANQEQIEQMVLEYEKTIQLLESNLSNTRASLANTESNLLEKETKCAYTDTINQQLHSRVQKLMDRESNTETYLRDLEARLDGQSSGEEKNGAIIVELHKEIARIRESESNAEDYISTLEERLAEADQDMEILQREVERLEHVVDRQRSLGKLDHLLHELDHVQRNNRRSAYVEPSRTIARSSSYGLISKCSLDTLKEAEETALPEESDDDLLVSPDAEADASASVQGDDLARLARVTAHSRSMVQPSPAQAKYMAEKFENVTSELFDLRLEHENTLNEFDLLSAKYQEALRALAEMQEDEEARHPPITSVASPQPTSRSTSFIGEVKSVEPETSQPLPSSRSPSSELSLAEENSSVDAADTTQSSQELHPRDVTSPNVDKLQRMLAEHEHIMDLATQQYAQLQAEHQQTLETVRALKAEIQKNKVHPPPSPGHISPVIRLGTSQNIVLTDRANRALASLKTLVSEEFEGRPNKMENAELHLNAASHELQSRLERIQSLEAEMKTVKREMEAKTTIISGLTRERNSLKGSSPVELSMVSQMRDQLIQNENEIRSLHESRASREEELLAEIRSLKHLNENRPAYPQAVKVDAGDHSMKCSELQKEISEWQAKHKAAVDFAQASEKKLLTTTAELEASMARVEAIRAGQGGTNQDASKRAAAAKAMQVERERHPDLIDSLKHDIENYKSSAARLEQQNSSMRQLITQHEKELYQKDQELVSRSEEITHLKKEAAHHKAAVEAYKQGFKSLHESHDVKVEEMKLSHAGQMAEMDDQREELVQNHEQAVKLLNTQLEKSRTDLRSLLNRAGTVLGHATSVDMLHSHIQDLMEEKSHATEIQARLTRVNAELEKQLEEQREKNPKLHRSSESAADYQARIRSLAEEIAVHEETLREKDGIIRKRDALIESITVEKQNNARIIEELEQQIETSFDHHHNRLSVIQQQGNQALVEAQARIVALEKELEAQREGGNDVDPTSRTNTMKSAHRPQSPPADGQNQSNSMTSNLRKSASVASLPSPPPAIPLPPLPALPSLASIAAINNLTTSNGSVSPPSSRHASKEIPTNGSQQSQLIEDQEARIRTIEKHLNAEKQLTATLEEALVDLETQSNKLRAEMDGWKKKAWSAEEEMQSLRREKKHARESIQAVEMERDKRREAEAARAQLEERMNQLSSRKKKKNALNCF</sequence>
<keyword evidence="6" id="KW-0505">Motor protein</keyword>
<dbReference type="OrthoDB" id="3176171at2759"/>